<dbReference type="HOGENOM" id="CLU_152313_0_0_1"/>
<organism evidence="2 3">
    <name type="scientific">Glarea lozoyensis (strain ATCC 74030 / MF5533)</name>
    <dbReference type="NCBI Taxonomy" id="1104152"/>
    <lineage>
        <taxon>Eukaryota</taxon>
        <taxon>Fungi</taxon>
        <taxon>Dikarya</taxon>
        <taxon>Ascomycota</taxon>
        <taxon>Pezizomycotina</taxon>
        <taxon>Leotiomycetes</taxon>
        <taxon>Helotiales</taxon>
        <taxon>Helotiaceae</taxon>
        <taxon>Glarea</taxon>
    </lineage>
</organism>
<dbReference type="InterPro" id="IPR000648">
    <property type="entry name" value="Oxysterol-bd"/>
</dbReference>
<dbReference type="EMBL" id="AGUE01000273">
    <property type="protein sequence ID" value="EHK96166.1"/>
    <property type="molecule type" value="Genomic_DNA"/>
</dbReference>
<dbReference type="AlphaFoldDB" id="H0EZ90"/>
<evidence type="ECO:0000313" key="2">
    <source>
        <dbReference type="EMBL" id="EHK96166.1"/>
    </source>
</evidence>
<protein>
    <submittedName>
        <fullName evidence="2">Putative Oxysterol-binding protein like protein C23H4.01c</fullName>
    </submittedName>
</protein>
<proteinExistence type="inferred from homology"/>
<sequence>MGEKYVEPVGTMVITNESTGGKANVEFKQKGMFGGRSEDVVVDTFGPDGSSTGLGLVGTWTTSLKVVENGKTGGEIWHVGELVDNAAQRYGLTTFAASYVRISAR</sequence>
<dbReference type="Pfam" id="PF01237">
    <property type="entry name" value="Oxysterol_BP"/>
    <property type="match status" value="1"/>
</dbReference>
<dbReference type="SUPFAM" id="SSF144000">
    <property type="entry name" value="Oxysterol-binding protein-like"/>
    <property type="match status" value="1"/>
</dbReference>
<comment type="caution">
    <text evidence="2">The sequence shown here is derived from an EMBL/GenBank/DDBJ whole genome shotgun (WGS) entry which is preliminary data.</text>
</comment>
<dbReference type="Gene3D" id="2.40.160.120">
    <property type="match status" value="1"/>
</dbReference>
<evidence type="ECO:0000313" key="3">
    <source>
        <dbReference type="Proteomes" id="UP000005446"/>
    </source>
</evidence>
<accession>H0EZ90</accession>
<evidence type="ECO:0000256" key="1">
    <source>
        <dbReference type="ARBA" id="ARBA00008842"/>
    </source>
</evidence>
<name>H0EZ90_GLAL7</name>
<dbReference type="InParanoid" id="H0EZ90"/>
<reference evidence="2 3" key="1">
    <citation type="journal article" date="2012" name="Eukaryot. Cell">
        <title>Genome sequence of the fungus Glarea lozoyensis: the first genome sequence of a species from the Helotiaceae family.</title>
        <authorList>
            <person name="Youssar L."/>
            <person name="Gruening B.A."/>
            <person name="Erxleben A."/>
            <person name="Guenther S."/>
            <person name="Huettel W."/>
        </authorList>
    </citation>
    <scope>NUCLEOTIDE SEQUENCE [LARGE SCALE GENOMIC DNA]</scope>
    <source>
        <strain evidence="3">ATCC 74030 / MF5533</strain>
    </source>
</reference>
<dbReference type="OrthoDB" id="1854502at2759"/>
<dbReference type="Proteomes" id="UP000005446">
    <property type="component" value="Unassembled WGS sequence"/>
</dbReference>
<gene>
    <name evidence="2" type="ORF">M7I_8153</name>
</gene>
<keyword evidence="3" id="KW-1185">Reference proteome</keyword>
<dbReference type="InterPro" id="IPR037239">
    <property type="entry name" value="OSBP_sf"/>
</dbReference>
<comment type="similarity">
    <text evidence="1">Belongs to the OSBP family.</text>
</comment>
<dbReference type="GO" id="GO:0008289">
    <property type="term" value="F:lipid binding"/>
    <property type="evidence" value="ECO:0007669"/>
    <property type="project" value="InterPro"/>
</dbReference>